<comment type="caution">
    <text evidence="4">The sequence shown here is derived from an EMBL/GenBank/DDBJ whole genome shotgun (WGS) entry which is preliminary data.</text>
</comment>
<feature type="compositionally biased region" description="Low complexity" evidence="2">
    <location>
        <begin position="1"/>
        <end position="23"/>
    </location>
</feature>
<feature type="compositionally biased region" description="Low complexity" evidence="2">
    <location>
        <begin position="203"/>
        <end position="214"/>
    </location>
</feature>
<feature type="compositionally biased region" description="Polar residues" evidence="2">
    <location>
        <begin position="160"/>
        <end position="175"/>
    </location>
</feature>
<reference evidence="4" key="1">
    <citation type="submission" date="2018-08" db="EMBL/GenBank/DDBJ databases">
        <authorList>
            <person name="Guldener U."/>
        </authorList>
    </citation>
    <scope>NUCLEOTIDE SEQUENCE</scope>
    <source>
        <strain evidence="4">UB2</strain>
    </source>
</reference>
<evidence type="ECO:0000259" key="3">
    <source>
        <dbReference type="Pfam" id="PF08574"/>
    </source>
</evidence>
<feature type="compositionally biased region" description="Acidic residues" evidence="2">
    <location>
        <begin position="496"/>
        <end position="522"/>
    </location>
</feature>
<keyword evidence="5" id="KW-1185">Reference proteome</keyword>
<proteinExistence type="inferred from homology"/>
<feature type="compositionally biased region" description="Basic and acidic residues" evidence="2">
    <location>
        <begin position="86"/>
        <end position="98"/>
    </location>
</feature>
<accession>A0A8H8QK35</accession>
<feature type="region of interest" description="Disordered" evidence="2">
    <location>
        <begin position="419"/>
        <end position="444"/>
    </location>
</feature>
<feature type="compositionally biased region" description="Polar residues" evidence="2">
    <location>
        <begin position="24"/>
        <end position="36"/>
    </location>
</feature>
<feature type="region of interest" description="Disordered" evidence="2">
    <location>
        <begin position="1"/>
        <end position="111"/>
    </location>
</feature>
<dbReference type="GO" id="GO:0006606">
    <property type="term" value="P:protein import into nucleus"/>
    <property type="evidence" value="ECO:0007669"/>
    <property type="project" value="InterPro"/>
</dbReference>
<sequence length="577" mass="62567">MSTSRPSTSASAASAQSSPASRSLVASRQGSSSPFASQGDDSDNQGHGVQMILRIKRKRNQDPVDALIIQQNERRNKRRSMVLPNDSREENDTCKDADASAEASEAANKQRGVFRLAETVSLESFSDPVAARELHQRISALSRGGSSGSGPSRKPLHPSKLSQSVSSPNIGQTAQHSHRPEVSSSTGNVQDSNLLPTSRAHRSLSNSVSSLNASGEPSHSATPAQRIKALASEQIDRDKERRSRSSTPVGMRFKVISKDQTGGKCLRRTGSSASLRKMRSSTGPSRPWHTAARPPEIRSKKEEAEAIFGRIIDAETESSSAGRAAASRQAKWGQQEQLQEQDAEMAGLDAKFAEMLGDYLRSNNIEPCQDLHEITKGASDAAAHTRVQTEAGGAEEDADKGDDENYVYDVYYRDMMPTKAGPQGSAETGLEPAQVAGREKGASSGYTAVPDSMALPRVLGGEVVPPESAALAPTWFPGLDFAEPNAVVAHLEGFEDSDEELEQAEEEDFESFDEGEDEDSNDEGFYRNDYPEQELPEGDEVDFDYDDDQDEFDRDEHDQYCKSFLIPSASTRVGAAY</sequence>
<gene>
    <name evidence="4" type="ORF">UBRO2_02013</name>
</gene>
<name>A0A8H8QK35_9BASI</name>
<feature type="compositionally biased region" description="Polar residues" evidence="2">
    <location>
        <begin position="182"/>
        <end position="196"/>
    </location>
</feature>
<feature type="domain" description="Transcription factor Iwr1" evidence="3">
    <location>
        <begin position="487"/>
        <end position="534"/>
    </location>
</feature>
<feature type="compositionally biased region" description="Basic and acidic residues" evidence="2">
    <location>
        <begin position="234"/>
        <end position="243"/>
    </location>
</feature>
<feature type="region of interest" description="Disordered" evidence="2">
    <location>
        <begin position="496"/>
        <end position="556"/>
    </location>
</feature>
<feature type="compositionally biased region" description="Polar residues" evidence="2">
    <location>
        <begin position="269"/>
        <end position="284"/>
    </location>
</feature>
<feature type="compositionally biased region" description="Acidic residues" evidence="2">
    <location>
        <begin position="531"/>
        <end position="553"/>
    </location>
</feature>
<dbReference type="Proteomes" id="UP000658997">
    <property type="component" value="Unassembled WGS sequence"/>
</dbReference>
<dbReference type="InterPro" id="IPR013883">
    <property type="entry name" value="TF_Iwr1_dom"/>
</dbReference>
<dbReference type="EMBL" id="ULHB01000029">
    <property type="protein sequence ID" value="SYW77821.1"/>
    <property type="molecule type" value="Genomic_DNA"/>
</dbReference>
<dbReference type="PANTHER" id="PTHR28063:SF1">
    <property type="entry name" value="RNA POLYMERASE II NUCLEAR LOCALIZATION PROTEIN IWR1"/>
    <property type="match status" value="1"/>
</dbReference>
<dbReference type="Pfam" id="PF08574">
    <property type="entry name" value="Iwr1"/>
    <property type="match status" value="1"/>
</dbReference>
<evidence type="ECO:0000256" key="1">
    <source>
        <dbReference type="ARBA" id="ARBA00010218"/>
    </source>
</evidence>
<protein>
    <recommendedName>
        <fullName evidence="3">Transcription factor Iwr1 domain-containing protein</fullName>
    </recommendedName>
</protein>
<evidence type="ECO:0000256" key="2">
    <source>
        <dbReference type="SAM" id="MobiDB-lite"/>
    </source>
</evidence>
<dbReference type="AlphaFoldDB" id="A0A8H8QK35"/>
<evidence type="ECO:0000313" key="4">
    <source>
        <dbReference type="EMBL" id="SYW77821.1"/>
    </source>
</evidence>
<comment type="similarity">
    <text evidence="1">Belongs to the IWR1/SLC7A6OS family.</text>
</comment>
<organism evidence="4 5">
    <name type="scientific">Ustilago bromivora</name>
    <dbReference type="NCBI Taxonomy" id="307758"/>
    <lineage>
        <taxon>Eukaryota</taxon>
        <taxon>Fungi</taxon>
        <taxon>Dikarya</taxon>
        <taxon>Basidiomycota</taxon>
        <taxon>Ustilaginomycotina</taxon>
        <taxon>Ustilaginomycetes</taxon>
        <taxon>Ustilaginales</taxon>
        <taxon>Ustilaginaceae</taxon>
        <taxon>Ustilago</taxon>
    </lineage>
</organism>
<evidence type="ECO:0000313" key="5">
    <source>
        <dbReference type="Proteomes" id="UP000658997"/>
    </source>
</evidence>
<dbReference type="PANTHER" id="PTHR28063">
    <property type="entry name" value="RNA POLYMERASE II NUCLEAR LOCALIZATION PROTEIN IWR1"/>
    <property type="match status" value="1"/>
</dbReference>
<feature type="region of interest" description="Disordered" evidence="2">
    <location>
        <begin position="141"/>
        <end position="295"/>
    </location>
</feature>
<dbReference type="InterPro" id="IPR040150">
    <property type="entry name" value="Iwr1"/>
</dbReference>